<dbReference type="Pfam" id="PF04982">
    <property type="entry name" value="TM_HPP"/>
    <property type="match status" value="1"/>
</dbReference>
<protein>
    <recommendedName>
        <fullName evidence="3">CBS domain-containing protein</fullName>
    </recommendedName>
</protein>
<dbReference type="EMBL" id="CP025430">
    <property type="protein sequence ID" value="AUH63423.1"/>
    <property type="molecule type" value="Genomic_DNA"/>
</dbReference>
<evidence type="ECO:0000256" key="2">
    <source>
        <dbReference type="SAM" id="Phobius"/>
    </source>
</evidence>
<feature type="domain" description="CBS" evidence="3">
    <location>
        <begin position="246"/>
        <end position="305"/>
    </location>
</feature>
<feature type="transmembrane region" description="Helical" evidence="2">
    <location>
        <begin position="105"/>
        <end position="123"/>
    </location>
</feature>
<gene>
    <name evidence="4" type="ORF">CX676_03965</name>
</gene>
<keyword evidence="5" id="KW-1185">Reference proteome</keyword>
<dbReference type="InterPro" id="IPR007065">
    <property type="entry name" value="HPP"/>
</dbReference>
<dbReference type="AlphaFoldDB" id="A0A2H5EVW8"/>
<reference evidence="4 5" key="1">
    <citation type="journal article" date="2013" name="Antonie Van Leeuwenhoek">
        <title>Paracoccus zhejiangensis sp. nov., isolated from activated sludge in wastewater-treatment system.</title>
        <authorList>
            <person name="Wu Z.G."/>
            <person name="Zhang D.F."/>
            <person name="Liu Y.L."/>
            <person name="Wang F."/>
            <person name="Jiang X."/>
            <person name="Li C."/>
            <person name="Li S.P."/>
            <person name="Hong Q."/>
            <person name="Li W.J."/>
        </authorList>
    </citation>
    <scope>NUCLEOTIDE SEQUENCE [LARGE SCALE GENOMIC DNA]</scope>
    <source>
        <strain evidence="4 5">J6</strain>
    </source>
</reference>
<feature type="domain" description="CBS" evidence="3">
    <location>
        <begin position="327"/>
        <end position="386"/>
    </location>
</feature>
<evidence type="ECO:0000313" key="5">
    <source>
        <dbReference type="Proteomes" id="UP000234530"/>
    </source>
</evidence>
<evidence type="ECO:0000259" key="3">
    <source>
        <dbReference type="PROSITE" id="PS51371"/>
    </source>
</evidence>
<dbReference type="InterPro" id="IPR000644">
    <property type="entry name" value="CBS_dom"/>
</dbReference>
<dbReference type="CDD" id="cd04600">
    <property type="entry name" value="CBS_pair_HPP_assoc"/>
    <property type="match status" value="1"/>
</dbReference>
<dbReference type="Proteomes" id="UP000234530">
    <property type="component" value="Chromosome"/>
</dbReference>
<feature type="transmembrane region" description="Helical" evidence="2">
    <location>
        <begin position="143"/>
        <end position="169"/>
    </location>
</feature>
<dbReference type="KEGG" id="pzh:CX676_03965"/>
<dbReference type="PANTHER" id="PTHR33741">
    <property type="entry name" value="TRANSMEMBRANE PROTEIN DDB_G0269096-RELATED"/>
    <property type="match status" value="1"/>
</dbReference>
<sequence>MIQPVRWALRAIGPAIPPVNPVEAARAGLGALVGLAVAGLFLLSPATDFQLGLYLIAPFGATSVLVFAVPSSPLAQPWSAVVGNTASALVAVAVCALVADPALRVALAVGLAITVMILLRALHPPGGAVAMTAALSPEAMERLGFWFALSPVAAGTLLLVVVAAVYASLTGRRYPFRQFDEVNPHGTHDHNPVERLGLSEAELTDILTQYRQSLNLGVEDLARLIAAAEMQAASHQTGPLTAGDIMSRDLVTVGPEARLGQVADEFRRHGFTSLPVVGADKTFLGVIFQIHLIRRARRDAFGLQSGFRSALARLVRRDTPVEAQDIMAVNGPHATPEMPVAALLPMMAEGSIDAVPVLDGRRIVGIVTRTDLIAALARQSLRQPAS</sequence>
<dbReference type="InterPro" id="IPR046342">
    <property type="entry name" value="CBS_dom_sf"/>
</dbReference>
<dbReference type="Gene3D" id="3.10.580.10">
    <property type="entry name" value="CBS-domain"/>
    <property type="match status" value="1"/>
</dbReference>
<keyword evidence="2" id="KW-0472">Membrane</keyword>
<dbReference type="OrthoDB" id="9811720at2"/>
<dbReference type="RefSeq" id="WP_101751465.1">
    <property type="nucleotide sequence ID" value="NZ_CP025430.1"/>
</dbReference>
<dbReference type="SMART" id="SM00116">
    <property type="entry name" value="CBS"/>
    <property type="match status" value="2"/>
</dbReference>
<accession>A0A2H5EVW8</accession>
<dbReference type="PANTHER" id="PTHR33741:SF5">
    <property type="entry name" value="TRANSMEMBRANE PROTEIN DDB_G0269096-RELATED"/>
    <property type="match status" value="1"/>
</dbReference>
<evidence type="ECO:0000256" key="1">
    <source>
        <dbReference type="PROSITE-ProRule" id="PRU00703"/>
    </source>
</evidence>
<dbReference type="Pfam" id="PF00571">
    <property type="entry name" value="CBS"/>
    <property type="match status" value="2"/>
</dbReference>
<feature type="transmembrane region" description="Helical" evidence="2">
    <location>
        <begin position="24"/>
        <end position="44"/>
    </location>
</feature>
<dbReference type="InterPro" id="IPR058581">
    <property type="entry name" value="TM_HPP"/>
</dbReference>
<keyword evidence="2" id="KW-1133">Transmembrane helix</keyword>
<feature type="transmembrane region" description="Helical" evidence="2">
    <location>
        <begin position="51"/>
        <end position="72"/>
    </location>
</feature>
<keyword evidence="2" id="KW-0812">Transmembrane</keyword>
<feature type="transmembrane region" description="Helical" evidence="2">
    <location>
        <begin position="78"/>
        <end position="98"/>
    </location>
</feature>
<dbReference type="PROSITE" id="PS51371">
    <property type="entry name" value="CBS"/>
    <property type="match status" value="2"/>
</dbReference>
<name>A0A2H5EVW8_9RHOB</name>
<keyword evidence="1" id="KW-0129">CBS domain</keyword>
<evidence type="ECO:0000313" key="4">
    <source>
        <dbReference type="EMBL" id="AUH63423.1"/>
    </source>
</evidence>
<proteinExistence type="predicted"/>
<organism evidence="4 5">
    <name type="scientific">Paracoccus zhejiangensis</name>
    <dbReference type="NCBI Taxonomy" id="1077935"/>
    <lineage>
        <taxon>Bacteria</taxon>
        <taxon>Pseudomonadati</taxon>
        <taxon>Pseudomonadota</taxon>
        <taxon>Alphaproteobacteria</taxon>
        <taxon>Rhodobacterales</taxon>
        <taxon>Paracoccaceae</taxon>
        <taxon>Paracoccus</taxon>
    </lineage>
</organism>
<dbReference type="SUPFAM" id="SSF54631">
    <property type="entry name" value="CBS-domain pair"/>
    <property type="match status" value="1"/>
</dbReference>